<accession>A0A0M3JZR8</accession>
<reference evidence="13" key="1">
    <citation type="submission" date="2016-04" db="UniProtKB">
        <authorList>
            <consortium name="WormBaseParasite"/>
        </authorList>
    </citation>
    <scope>IDENTIFICATION</scope>
</reference>
<organism evidence="13">
    <name type="scientific">Anisakis simplex</name>
    <name type="common">Herring worm</name>
    <dbReference type="NCBI Taxonomy" id="6269"/>
    <lineage>
        <taxon>Eukaryota</taxon>
        <taxon>Metazoa</taxon>
        <taxon>Ecdysozoa</taxon>
        <taxon>Nematoda</taxon>
        <taxon>Chromadorea</taxon>
        <taxon>Rhabditida</taxon>
        <taxon>Spirurina</taxon>
        <taxon>Ascaridomorpha</taxon>
        <taxon>Ascaridoidea</taxon>
        <taxon>Anisakidae</taxon>
        <taxon>Anisakis</taxon>
        <taxon>Anisakis simplex complex</taxon>
    </lineage>
</organism>
<dbReference type="PROSITE" id="PS50262">
    <property type="entry name" value="G_PROTEIN_RECEP_F1_2"/>
    <property type="match status" value="1"/>
</dbReference>
<dbReference type="AlphaFoldDB" id="A0A0M3JZR8"/>
<feature type="transmembrane region" description="Helical" evidence="9">
    <location>
        <begin position="158"/>
        <end position="181"/>
    </location>
</feature>
<dbReference type="Proteomes" id="UP000267096">
    <property type="component" value="Unassembled WGS sequence"/>
</dbReference>
<feature type="domain" description="G-protein coupled receptors family 1 profile" evidence="10">
    <location>
        <begin position="1"/>
        <end position="178"/>
    </location>
</feature>
<evidence type="ECO:0000313" key="11">
    <source>
        <dbReference type="EMBL" id="VDK49714.1"/>
    </source>
</evidence>
<comment type="subcellular location">
    <subcellularLocation>
        <location evidence="1">Cell membrane</location>
        <topology evidence="1">Multi-pass membrane protein</topology>
    </subcellularLocation>
</comment>
<dbReference type="GO" id="GO:0043005">
    <property type="term" value="C:neuron projection"/>
    <property type="evidence" value="ECO:0007669"/>
    <property type="project" value="TreeGrafter"/>
</dbReference>
<protein>
    <submittedName>
        <fullName evidence="13">G_PROTEIN_RECEP_F1_2 domain-containing protein</fullName>
    </submittedName>
</protein>
<evidence type="ECO:0000256" key="8">
    <source>
        <dbReference type="ARBA" id="ARBA00023224"/>
    </source>
</evidence>
<dbReference type="Pfam" id="PF00001">
    <property type="entry name" value="7tm_1"/>
    <property type="match status" value="1"/>
</dbReference>
<dbReference type="PANTHER" id="PTHR24229:SF40">
    <property type="entry name" value="ALLATOSTATIN C RECEPTOR 1-RELATED"/>
    <property type="match status" value="1"/>
</dbReference>
<evidence type="ECO:0000259" key="10">
    <source>
        <dbReference type="PROSITE" id="PS50262"/>
    </source>
</evidence>
<dbReference type="SUPFAM" id="SSF81321">
    <property type="entry name" value="Family A G protein-coupled receptor-like"/>
    <property type="match status" value="1"/>
</dbReference>
<dbReference type="GO" id="GO:0005886">
    <property type="term" value="C:plasma membrane"/>
    <property type="evidence" value="ECO:0007669"/>
    <property type="project" value="UniProtKB-SubCell"/>
</dbReference>
<feature type="transmembrane region" description="Helical" evidence="9">
    <location>
        <begin position="64"/>
        <end position="84"/>
    </location>
</feature>
<dbReference type="Gene3D" id="1.20.1070.10">
    <property type="entry name" value="Rhodopsin 7-helix transmembrane proteins"/>
    <property type="match status" value="1"/>
</dbReference>
<feature type="transmembrane region" description="Helical" evidence="9">
    <location>
        <begin position="121"/>
        <end position="138"/>
    </location>
</feature>
<evidence type="ECO:0000256" key="4">
    <source>
        <dbReference type="ARBA" id="ARBA00022989"/>
    </source>
</evidence>
<evidence type="ECO:0000256" key="6">
    <source>
        <dbReference type="ARBA" id="ARBA00023136"/>
    </source>
</evidence>
<evidence type="ECO:0000256" key="7">
    <source>
        <dbReference type="ARBA" id="ARBA00023170"/>
    </source>
</evidence>
<evidence type="ECO:0000256" key="5">
    <source>
        <dbReference type="ARBA" id="ARBA00023040"/>
    </source>
</evidence>
<dbReference type="CDD" id="cd00637">
    <property type="entry name" value="7tm_classA_rhodopsin-like"/>
    <property type="match status" value="1"/>
</dbReference>
<dbReference type="InterPro" id="IPR000276">
    <property type="entry name" value="GPCR_Rhodpsn"/>
</dbReference>
<dbReference type="PANTHER" id="PTHR24229">
    <property type="entry name" value="NEUROPEPTIDES RECEPTOR"/>
    <property type="match status" value="1"/>
</dbReference>
<keyword evidence="3 9" id="KW-0812">Transmembrane</keyword>
<keyword evidence="6 9" id="KW-0472">Membrane</keyword>
<sequence>MVSDTRDALLATLLLLPVLLNATVIHLDILQAQPLADDSSFEIIAKEQHQTVTKCMFDGTNSFFIFYTFGCGFVLPALLITYFYTRVIFRLQKSVANIRRNSVSSKNSGSTSRVQQVTKRIVAVILFYFFCWTPQWILNLLSHFSLITVSWSTLTLSSIFFAAHLLVCFNSATNPILYALINRELRQQHVQAMLKRRRSISNATNHALDFIAKHSHSGLNPFYNDAQQRQQQQQQPQQTLRASNHSLIALVGFKKTPALRRQRSSSCDSLKSAQAKSAVLAKRASTSSTITENSPSAIRHKSTNALSAAQQYFKDDLSKPQQSDTTIQINCVINTEINITLAVPSNLITENLNANKTPAAIASYRSRKQKQLPSSSLLGDQNIAAELLSYDDHIDVSNKHYPYERSSNVQRRSSASENVMLLKYECFHSNDESSSIEELHSNKLRNADSTMKEDCLMRSTAVPIKFEPNDALL</sequence>
<dbReference type="GO" id="GO:0042277">
    <property type="term" value="F:peptide binding"/>
    <property type="evidence" value="ECO:0007669"/>
    <property type="project" value="TreeGrafter"/>
</dbReference>
<evidence type="ECO:0000313" key="12">
    <source>
        <dbReference type="Proteomes" id="UP000267096"/>
    </source>
</evidence>
<gene>
    <name evidence="11" type="ORF">ASIM_LOCUS13446</name>
</gene>
<evidence type="ECO:0000256" key="2">
    <source>
        <dbReference type="ARBA" id="ARBA00022475"/>
    </source>
</evidence>
<keyword evidence="12" id="KW-1185">Reference proteome</keyword>
<reference evidence="11 12" key="2">
    <citation type="submission" date="2018-11" db="EMBL/GenBank/DDBJ databases">
        <authorList>
            <consortium name="Pathogen Informatics"/>
        </authorList>
    </citation>
    <scope>NUCLEOTIDE SEQUENCE [LARGE SCALE GENOMIC DNA]</scope>
</reference>
<keyword evidence="4 9" id="KW-1133">Transmembrane helix</keyword>
<keyword evidence="7" id="KW-0675">Receptor</keyword>
<dbReference type="PRINTS" id="PR00237">
    <property type="entry name" value="GPCRRHODOPSN"/>
</dbReference>
<keyword evidence="8" id="KW-0807">Transducer</keyword>
<keyword evidence="5" id="KW-0297">G-protein coupled receptor</keyword>
<dbReference type="InterPro" id="IPR017452">
    <property type="entry name" value="GPCR_Rhodpsn_7TM"/>
</dbReference>
<dbReference type="GO" id="GO:0004930">
    <property type="term" value="F:G protein-coupled receptor activity"/>
    <property type="evidence" value="ECO:0007669"/>
    <property type="project" value="UniProtKB-KW"/>
</dbReference>
<evidence type="ECO:0000256" key="3">
    <source>
        <dbReference type="ARBA" id="ARBA00022692"/>
    </source>
</evidence>
<keyword evidence="2" id="KW-1003">Cell membrane</keyword>
<evidence type="ECO:0000256" key="9">
    <source>
        <dbReference type="SAM" id="Phobius"/>
    </source>
</evidence>
<evidence type="ECO:0000313" key="13">
    <source>
        <dbReference type="WBParaSite" id="ASIM_0001401801-mRNA-1"/>
    </source>
</evidence>
<proteinExistence type="predicted"/>
<dbReference type="OrthoDB" id="6076970at2759"/>
<name>A0A0M3JZR8_ANISI</name>
<evidence type="ECO:0000256" key="1">
    <source>
        <dbReference type="ARBA" id="ARBA00004651"/>
    </source>
</evidence>
<dbReference type="EMBL" id="UYRR01031393">
    <property type="protein sequence ID" value="VDK49714.1"/>
    <property type="molecule type" value="Genomic_DNA"/>
</dbReference>
<dbReference type="WBParaSite" id="ASIM_0001401801-mRNA-1">
    <property type="protein sequence ID" value="ASIM_0001401801-mRNA-1"/>
    <property type="gene ID" value="ASIM_0001401801"/>
</dbReference>